<organism evidence="4 5">
    <name type="scientific">Psilocybe cf. subviscida</name>
    <dbReference type="NCBI Taxonomy" id="2480587"/>
    <lineage>
        <taxon>Eukaryota</taxon>
        <taxon>Fungi</taxon>
        <taxon>Dikarya</taxon>
        <taxon>Basidiomycota</taxon>
        <taxon>Agaricomycotina</taxon>
        <taxon>Agaricomycetes</taxon>
        <taxon>Agaricomycetidae</taxon>
        <taxon>Agaricales</taxon>
        <taxon>Agaricineae</taxon>
        <taxon>Strophariaceae</taxon>
        <taxon>Psilocybe</taxon>
    </lineage>
</organism>
<evidence type="ECO:0000259" key="3">
    <source>
        <dbReference type="Pfam" id="PF21671"/>
    </source>
</evidence>
<feature type="compositionally biased region" description="Low complexity" evidence="1">
    <location>
        <begin position="668"/>
        <end position="686"/>
    </location>
</feature>
<feature type="compositionally biased region" description="Low complexity" evidence="1">
    <location>
        <begin position="884"/>
        <end position="900"/>
    </location>
</feature>
<feature type="region of interest" description="Disordered" evidence="1">
    <location>
        <begin position="656"/>
        <end position="687"/>
    </location>
</feature>
<dbReference type="InterPro" id="IPR048661">
    <property type="entry name" value="CPL1-like"/>
</dbReference>
<keyword evidence="5" id="KW-1185">Reference proteome</keyword>
<reference evidence="4 5" key="1">
    <citation type="journal article" date="2020" name="ISME J.">
        <title>Uncovering the hidden diversity of litter-decomposition mechanisms in mushroom-forming fungi.</title>
        <authorList>
            <person name="Floudas D."/>
            <person name="Bentzer J."/>
            <person name="Ahren D."/>
            <person name="Johansson T."/>
            <person name="Persson P."/>
            <person name="Tunlid A."/>
        </authorList>
    </citation>
    <scope>NUCLEOTIDE SEQUENCE [LARGE SCALE GENOMIC DNA]</scope>
    <source>
        <strain evidence="4 5">CBS 101986</strain>
    </source>
</reference>
<feature type="signal peptide" evidence="2">
    <location>
        <begin position="1"/>
        <end position="25"/>
    </location>
</feature>
<feature type="domain" description="Protein CPL1-like" evidence="3">
    <location>
        <begin position="231"/>
        <end position="300"/>
    </location>
</feature>
<dbReference type="EMBL" id="JAACJJ010000058">
    <property type="protein sequence ID" value="KAF5309897.1"/>
    <property type="molecule type" value="Genomic_DNA"/>
</dbReference>
<name>A0A8H5ERM6_9AGAR</name>
<feature type="chain" id="PRO_5034881331" description="Protein CPL1-like domain-containing protein" evidence="2">
    <location>
        <begin position="26"/>
        <end position="995"/>
    </location>
</feature>
<feature type="region of interest" description="Disordered" evidence="1">
    <location>
        <begin position="874"/>
        <end position="937"/>
    </location>
</feature>
<evidence type="ECO:0000313" key="4">
    <source>
        <dbReference type="EMBL" id="KAF5309897.1"/>
    </source>
</evidence>
<keyword evidence="2" id="KW-0732">Signal</keyword>
<dbReference type="Pfam" id="PF21671">
    <property type="entry name" value="CPL1-like"/>
    <property type="match status" value="1"/>
</dbReference>
<sequence>MRLPFSTFFAFSASLFSLFPVYVSAIHPHVLSRHGHRRSPASDVLTSRQHRVPRDILDVCINANVNLLADLSQALAGLLGSLGLGGNVQLCLCLKDLNLYLQTNDQLQALIGILGNKEVSAIITALINTSPSSQQCTFPDHAYHTCNNSDPCHYECDEGYQKDSNGQCVCAPPNITCNNVCGPFPQGCGSAVPRSTKVRRDKIRTLAQAKAVCKAHESVCGIPGRENSLDFECIDTTKSSGSCGGCVVPHPFLEAQPTRQTFGSDCDALPNVERTTCSNSHCVVTACKERWKLTPNNDGCASDRGLSTRKVKLPKRSEPISVNTNATTAIGGNLISQLVAVIDMVLGLPSPASSSPPPPISTSGPSGYAGAIVPLLNDVRNATDVLLKSPTVSDLLFNIDVLLDTLALLNSATQQCQCEDALGLHGLTQKLEELLAAIAHLQEWCAHNPIPTLSTGAPAPTSSQNSTTTAQGGGRDTSSILVGLSDVINHLGLLGPSKAGAAVTGLGPGVNDPVNGLLTGLGIGPPNFKRRDTLLNGNITANATINSAILLQLNDIVNSVTDLHGLLSSVSSTVLSTSDSVLDSSLVVDLDQAVTQLLQATNVPALEASTQAVISAVVNLQDGITTCACFERELLDGVTAYLARLLAAATSVQDLCAHSSTSPPPTSSPAGTTGSVHVAPAPSAHIAPPPAPSSGIPVIVALDRLLAGLGLDDAKADVTVLGLGDGLSSTADNVLNSVNIGPDGLQPRQIAANTSADVDLSLLNDLHASGLIDALLDLVLGLNATHGLLPETSSSAVDPNLVGEIVNATTSLPLESTYAEVVAQTAVVVAKSVLLLNVLESSENVEALGLEALYAYVIKVVDAALALQGWCDAQPASDGPPSTPTQTSLPSPTTALPTSSVPMATRPSAPPPSTVYVYPAGAPTNTHPSAAPAPSTSDEPIIIGLTKTLHDLGLDIDTDVVVDGVLGNSIDHLVNSITNSLGIGPDGARRRFARY</sequence>
<feature type="region of interest" description="Disordered" evidence="1">
    <location>
        <begin position="452"/>
        <end position="475"/>
    </location>
</feature>
<proteinExistence type="predicted"/>
<gene>
    <name evidence="4" type="ORF">D9619_010385</name>
</gene>
<evidence type="ECO:0000313" key="5">
    <source>
        <dbReference type="Proteomes" id="UP000567179"/>
    </source>
</evidence>
<protein>
    <recommendedName>
        <fullName evidence="3">Protein CPL1-like domain-containing protein</fullName>
    </recommendedName>
</protein>
<dbReference type="Proteomes" id="UP000567179">
    <property type="component" value="Unassembled WGS sequence"/>
</dbReference>
<dbReference type="PANTHER" id="PTHR35192">
    <property type="entry name" value="PROTEIN, PUTATIVE-RELATED"/>
    <property type="match status" value="1"/>
</dbReference>
<dbReference type="InterPro" id="IPR038955">
    <property type="entry name" value="PriA/CPL1_fungi"/>
</dbReference>
<dbReference type="PANTHER" id="PTHR35192:SF2">
    <property type="entry name" value="APPLE DOMAIN-CONTAINING PROTEIN"/>
    <property type="match status" value="1"/>
</dbReference>
<evidence type="ECO:0000256" key="2">
    <source>
        <dbReference type="SAM" id="SignalP"/>
    </source>
</evidence>
<feature type="compositionally biased region" description="Polar residues" evidence="1">
    <location>
        <begin position="923"/>
        <end position="937"/>
    </location>
</feature>
<accession>A0A8H5ERM6</accession>
<comment type="caution">
    <text evidence="4">The sequence shown here is derived from an EMBL/GenBank/DDBJ whole genome shotgun (WGS) entry which is preliminary data.</text>
</comment>
<dbReference type="AlphaFoldDB" id="A0A8H5ERM6"/>
<dbReference type="OrthoDB" id="439917at2759"/>
<evidence type="ECO:0000256" key="1">
    <source>
        <dbReference type="SAM" id="MobiDB-lite"/>
    </source>
</evidence>